<name>A0A318ND52_9PROT</name>
<dbReference type="GO" id="GO:0090313">
    <property type="term" value="P:regulation of protein targeting to membrane"/>
    <property type="evidence" value="ECO:0007669"/>
    <property type="project" value="TreeGrafter"/>
</dbReference>
<dbReference type="RefSeq" id="WP_110437988.1">
    <property type="nucleotide sequence ID" value="NZ_CP046393.1"/>
</dbReference>
<dbReference type="InterPro" id="IPR007844">
    <property type="entry name" value="AsmA"/>
</dbReference>
<dbReference type="Proteomes" id="UP000247565">
    <property type="component" value="Unassembled WGS sequence"/>
</dbReference>
<sequence>MMLKKKKIFIGVLGASVLLIAGSNLAINYMIDRQKINDQLSEIIEKKTGRKVHLNHLSLQLVPWPEIKASDIALANIKDGKADYFIHAGKFSAKINLLSLLKKNINIHALELSNVKLNLEENQDGVKNWEFHPYKKSYIPSEKNKKKNKKKWSVNFRTINFSHVQTCYDNFKNNKHAHFLLKTVDIDQFEGNKIRFEINGHNHQANFSLSGRINHADALLLHRNVVSSSPVKFQMVLTEYFQNQNVGNIHVNGTVKDSINLKNFSISARGAILNLQNLNLLFPHANLPLVENITFNTLFEDVDTETEKNSKPKIKLLQLNMGYIPIRESYKDFDLTNVQILANQFNENINIQFKGKVNDNIFSWAGDLGTLNNFQQILFSDNLKEIPIKGNLSSDNYSAQIHGTVGGKNPSLKIKLNALKIDHQSSKNGFVEAHDIFYNGKIYLPFRVDIQSINHIRDEILHNLGAEGNINGKNLQFNQYNFNNFSGYFNWNNNQLKINNAQFINKQNHLNLDIAYNHNNDDQKLYVTIHPSVIPMEWLEQRYKLAELYSGPIEVTGNISAKGSNYDQWIHSMVGRVGMAGIGGIVKAEGLRHYLGKAADTLPLKKNLSTQCLAVHFNLKNDQLYFDTFTLQAKKFALNGTGYYSIPAHQIDFHIVPDISLGSFSASVPIIIKGNLDKPIINFEKNKDKVFTLSINTIKKMLERTDYCSDSLSKARAQ</sequence>
<dbReference type="Pfam" id="PF05170">
    <property type="entry name" value="AsmA"/>
    <property type="match status" value="1"/>
</dbReference>
<dbReference type="AlphaFoldDB" id="A0A318ND52"/>
<comment type="caution">
    <text evidence="2">The sequence shown here is derived from an EMBL/GenBank/DDBJ whole genome shotgun (WGS) entry which is preliminary data.</text>
</comment>
<dbReference type="PANTHER" id="PTHR30441">
    <property type="entry name" value="DUF748 DOMAIN-CONTAINING PROTEIN"/>
    <property type="match status" value="1"/>
</dbReference>
<reference evidence="2 3" key="1">
    <citation type="submission" date="2018-05" db="EMBL/GenBank/DDBJ databases">
        <title>Reference genomes for bee gut microbiota database.</title>
        <authorList>
            <person name="Ellegaard K.M."/>
        </authorList>
    </citation>
    <scope>NUCLEOTIDE SEQUENCE [LARGE SCALE GENOMIC DNA]</scope>
    <source>
        <strain evidence="2 3">ESL0284</strain>
    </source>
</reference>
<dbReference type="EMBL" id="QGLT01000001">
    <property type="protein sequence ID" value="PXZ01468.1"/>
    <property type="molecule type" value="Genomic_DNA"/>
</dbReference>
<proteinExistence type="predicted"/>
<organism evidence="2 3">
    <name type="scientific">Commensalibacter melissae</name>
    <dbReference type="NCBI Taxonomy" id="2070537"/>
    <lineage>
        <taxon>Bacteria</taxon>
        <taxon>Pseudomonadati</taxon>
        <taxon>Pseudomonadota</taxon>
        <taxon>Alphaproteobacteria</taxon>
        <taxon>Acetobacterales</taxon>
        <taxon>Acetobacteraceae</taxon>
    </lineage>
</organism>
<evidence type="ECO:0000313" key="3">
    <source>
        <dbReference type="Proteomes" id="UP000247565"/>
    </source>
</evidence>
<dbReference type="PANTHER" id="PTHR30441:SF4">
    <property type="entry name" value="PROTEIN ASMA"/>
    <property type="match status" value="1"/>
</dbReference>
<feature type="domain" description="AsmA" evidence="1">
    <location>
        <begin position="2"/>
        <end position="209"/>
    </location>
</feature>
<accession>A0A318ND52</accession>
<dbReference type="OrthoDB" id="7234554at2"/>
<protein>
    <recommendedName>
        <fullName evidence="1">AsmA domain-containing protein</fullName>
    </recommendedName>
</protein>
<gene>
    <name evidence="2" type="ORF">DK869_00185</name>
</gene>
<keyword evidence="3" id="KW-1185">Reference proteome</keyword>
<dbReference type="InterPro" id="IPR052894">
    <property type="entry name" value="AsmA-related"/>
</dbReference>
<evidence type="ECO:0000259" key="1">
    <source>
        <dbReference type="Pfam" id="PF05170"/>
    </source>
</evidence>
<dbReference type="GO" id="GO:0005886">
    <property type="term" value="C:plasma membrane"/>
    <property type="evidence" value="ECO:0007669"/>
    <property type="project" value="TreeGrafter"/>
</dbReference>
<evidence type="ECO:0000313" key="2">
    <source>
        <dbReference type="EMBL" id="PXZ01468.1"/>
    </source>
</evidence>